<dbReference type="InterPro" id="IPR025722">
    <property type="entry name" value="TetR"/>
</dbReference>
<evidence type="ECO:0000313" key="4">
    <source>
        <dbReference type="EMBL" id="MBK1897795.1"/>
    </source>
</evidence>
<dbReference type="RefSeq" id="WP_200248220.1">
    <property type="nucleotide sequence ID" value="NZ_JAENHK010000010.1"/>
</dbReference>
<evidence type="ECO:0000313" key="5">
    <source>
        <dbReference type="Proteomes" id="UP000628669"/>
    </source>
</evidence>
<evidence type="ECO:0000256" key="2">
    <source>
        <dbReference type="PROSITE-ProRule" id="PRU00335"/>
    </source>
</evidence>
<dbReference type="InterPro" id="IPR009057">
    <property type="entry name" value="Homeodomain-like_sf"/>
</dbReference>
<dbReference type="PRINTS" id="PR00455">
    <property type="entry name" value="HTHTETR"/>
</dbReference>
<dbReference type="EMBL" id="JAENHK010000010">
    <property type="protein sequence ID" value="MBK1897795.1"/>
    <property type="molecule type" value="Genomic_DNA"/>
</dbReference>
<dbReference type="PANTHER" id="PTHR43479:SF12">
    <property type="entry name" value="TRANSCRIPTIONAL REGULATORY PROTEIN"/>
    <property type="match status" value="1"/>
</dbReference>
<proteinExistence type="predicted"/>
<dbReference type="InterPro" id="IPR001647">
    <property type="entry name" value="HTH_TetR"/>
</dbReference>
<organism evidence="4 5">
    <name type="scientific">Chryseobacterium paridis</name>
    <dbReference type="NCBI Taxonomy" id="2800328"/>
    <lineage>
        <taxon>Bacteria</taxon>
        <taxon>Pseudomonadati</taxon>
        <taxon>Bacteroidota</taxon>
        <taxon>Flavobacteriia</taxon>
        <taxon>Flavobacteriales</taxon>
        <taxon>Weeksellaceae</taxon>
        <taxon>Chryseobacterium group</taxon>
        <taxon>Chryseobacterium</taxon>
    </lineage>
</organism>
<dbReference type="PROSITE" id="PS50977">
    <property type="entry name" value="HTH_TETR_2"/>
    <property type="match status" value="1"/>
</dbReference>
<feature type="domain" description="HTH tetR-type" evidence="3">
    <location>
        <begin position="1"/>
        <end position="61"/>
    </location>
</feature>
<accession>A0ABS1FZG0</accession>
<protein>
    <submittedName>
        <fullName evidence="4">TetR family transcriptional regulator</fullName>
    </submittedName>
</protein>
<dbReference type="Gene3D" id="1.10.357.10">
    <property type="entry name" value="Tetracycline Repressor, domain 2"/>
    <property type="match status" value="1"/>
</dbReference>
<dbReference type="InterPro" id="IPR050624">
    <property type="entry name" value="HTH-type_Tx_Regulator"/>
</dbReference>
<sequence>MKTKERITATALQLFNDQGYNTITTRHIAAEMNISPGNLHYHFKHSEDIVKAIFSELIIEMDEMMNKLYETKAKTLESLYHFTFHTYEIFYSYRFLFLNFVDILKKIPEIEVLYEKINMERKIEFQSIFSDFQKNKIFQDNIPDFIIENLSTQIFIIADNWISYNSLTLKLPKEEAIQHYSLIQMNLFYPLLSVEQQELYQLNYIQ</sequence>
<dbReference type="Pfam" id="PF13972">
    <property type="entry name" value="TetR"/>
    <property type="match status" value="1"/>
</dbReference>
<dbReference type="Pfam" id="PF00440">
    <property type="entry name" value="TetR_N"/>
    <property type="match status" value="1"/>
</dbReference>
<feature type="DNA-binding region" description="H-T-H motif" evidence="2">
    <location>
        <begin position="24"/>
        <end position="43"/>
    </location>
</feature>
<dbReference type="SUPFAM" id="SSF46689">
    <property type="entry name" value="Homeodomain-like"/>
    <property type="match status" value="1"/>
</dbReference>
<reference evidence="5" key="1">
    <citation type="submission" date="2021-01" db="EMBL/GenBank/DDBJ databases">
        <title>Genome public.</title>
        <authorList>
            <person name="Liu C."/>
            <person name="Sun Q."/>
        </authorList>
    </citation>
    <scope>NUCLEOTIDE SEQUENCE [LARGE SCALE GENOMIC DNA]</scope>
    <source>
        <strain evidence="5">YIM B02567</strain>
    </source>
</reference>
<dbReference type="Proteomes" id="UP000628669">
    <property type="component" value="Unassembled WGS sequence"/>
</dbReference>
<name>A0ABS1FZG0_9FLAO</name>
<evidence type="ECO:0000259" key="3">
    <source>
        <dbReference type="PROSITE" id="PS50977"/>
    </source>
</evidence>
<comment type="caution">
    <text evidence="4">The sequence shown here is derived from an EMBL/GenBank/DDBJ whole genome shotgun (WGS) entry which is preliminary data.</text>
</comment>
<dbReference type="PANTHER" id="PTHR43479">
    <property type="entry name" value="ACREF/ENVCD OPERON REPRESSOR-RELATED"/>
    <property type="match status" value="1"/>
</dbReference>
<evidence type="ECO:0000256" key="1">
    <source>
        <dbReference type="ARBA" id="ARBA00023125"/>
    </source>
</evidence>
<keyword evidence="1 2" id="KW-0238">DNA-binding</keyword>
<keyword evidence="5" id="KW-1185">Reference proteome</keyword>
<gene>
    <name evidence="4" type="ORF">JHL15_18660</name>
</gene>